<dbReference type="GO" id="GO:0003824">
    <property type="term" value="F:catalytic activity"/>
    <property type="evidence" value="ECO:0007669"/>
    <property type="project" value="InterPro"/>
</dbReference>
<dbReference type="RefSeq" id="WP_093162456.1">
    <property type="nucleotide sequence ID" value="NZ_FNEK01000067.1"/>
</dbReference>
<feature type="domain" description="MOSC" evidence="1">
    <location>
        <begin position="87"/>
        <end position="252"/>
    </location>
</feature>
<keyword evidence="3" id="KW-1185">Reference proteome</keyword>
<dbReference type="PROSITE" id="PS51340">
    <property type="entry name" value="MOSC"/>
    <property type="match status" value="1"/>
</dbReference>
<dbReference type="EMBL" id="FNEK01000067">
    <property type="protein sequence ID" value="SDL08848.1"/>
    <property type="molecule type" value="Genomic_DNA"/>
</dbReference>
<evidence type="ECO:0000313" key="3">
    <source>
        <dbReference type="Proteomes" id="UP000199382"/>
    </source>
</evidence>
<dbReference type="InterPro" id="IPR005303">
    <property type="entry name" value="MOCOS_middle"/>
</dbReference>
<name>A0A1G9H767_9RHOB</name>
<dbReference type="STRING" id="571298.SAMN04488026_10674"/>
<organism evidence="2 3">
    <name type="scientific">Aliiruegeria lutimaris</name>
    <dbReference type="NCBI Taxonomy" id="571298"/>
    <lineage>
        <taxon>Bacteria</taxon>
        <taxon>Pseudomonadati</taxon>
        <taxon>Pseudomonadota</taxon>
        <taxon>Alphaproteobacteria</taxon>
        <taxon>Rhodobacterales</taxon>
        <taxon>Roseobacteraceae</taxon>
        <taxon>Aliiruegeria</taxon>
    </lineage>
</organism>
<dbReference type="SUPFAM" id="SSF50800">
    <property type="entry name" value="PK beta-barrel domain-like"/>
    <property type="match status" value="1"/>
</dbReference>
<reference evidence="2 3" key="1">
    <citation type="submission" date="2016-10" db="EMBL/GenBank/DDBJ databases">
        <authorList>
            <person name="de Groot N.N."/>
        </authorList>
    </citation>
    <scope>NUCLEOTIDE SEQUENCE [LARGE SCALE GENOMIC DNA]</scope>
    <source>
        <strain evidence="2 3">DSM 25294</strain>
    </source>
</reference>
<dbReference type="InterPro" id="IPR011037">
    <property type="entry name" value="Pyrv_Knase-like_insert_dom_sf"/>
</dbReference>
<dbReference type="GO" id="GO:0030170">
    <property type="term" value="F:pyridoxal phosphate binding"/>
    <property type="evidence" value="ECO:0007669"/>
    <property type="project" value="InterPro"/>
</dbReference>
<dbReference type="Pfam" id="PF03476">
    <property type="entry name" value="MOSC_N"/>
    <property type="match status" value="1"/>
</dbReference>
<accession>A0A1G9H767</accession>
<dbReference type="Gene3D" id="2.40.33.20">
    <property type="entry name" value="PK beta-barrel domain-like"/>
    <property type="match status" value="1"/>
</dbReference>
<sequence length="252" mass="27512">MTGRLTHILRHPIKSIGWENLASVVLTAGAILPLDRHWAVAHEAAEFDGNPDGWYAKRNFVRGVAGPELMAVQAEMTDSNRKVRLSHPARPEMEIAPDTPQGAAALLEWLAPLWPTTRPAAARLVSAGDQALSDVPDPFVAVLNQSSLRAFGQRAGRDLSIHRFRGNLWLDGFAPWEEFDWIGKEIRVGEALLRVEEPITRCNATKVDPETGLPDVDTLGILEAAYGHRDFGVYATVIEGGALNIGDEASLT</sequence>
<proteinExistence type="predicted"/>
<dbReference type="InterPro" id="IPR005302">
    <property type="entry name" value="MoCF_Sase_C"/>
</dbReference>
<dbReference type="OrthoDB" id="581532at2"/>
<dbReference type="Proteomes" id="UP000199382">
    <property type="component" value="Unassembled WGS sequence"/>
</dbReference>
<dbReference type="AlphaFoldDB" id="A0A1G9H767"/>
<evidence type="ECO:0000259" key="1">
    <source>
        <dbReference type="PROSITE" id="PS51340"/>
    </source>
</evidence>
<evidence type="ECO:0000313" key="2">
    <source>
        <dbReference type="EMBL" id="SDL08848.1"/>
    </source>
</evidence>
<gene>
    <name evidence="2" type="ORF">SAMN04488026_10674</name>
</gene>
<dbReference type="Pfam" id="PF03473">
    <property type="entry name" value="MOSC"/>
    <property type="match status" value="1"/>
</dbReference>
<protein>
    <recommendedName>
        <fullName evidence="1">MOSC domain-containing protein</fullName>
    </recommendedName>
</protein>
<dbReference type="GO" id="GO:0030151">
    <property type="term" value="F:molybdenum ion binding"/>
    <property type="evidence" value="ECO:0007669"/>
    <property type="project" value="InterPro"/>
</dbReference>